<feature type="compositionally biased region" description="Basic residues" evidence="1">
    <location>
        <begin position="39"/>
        <end position="49"/>
    </location>
</feature>
<keyword evidence="3" id="KW-1185">Reference proteome</keyword>
<comment type="caution">
    <text evidence="2">The sequence shown here is derived from an EMBL/GenBank/DDBJ whole genome shotgun (WGS) entry which is preliminary data.</text>
</comment>
<proteinExistence type="predicted"/>
<evidence type="ECO:0000256" key="1">
    <source>
        <dbReference type="SAM" id="MobiDB-lite"/>
    </source>
</evidence>
<dbReference type="Proteomes" id="UP000886595">
    <property type="component" value="Unassembled WGS sequence"/>
</dbReference>
<feature type="region of interest" description="Disordered" evidence="1">
    <location>
        <begin position="1"/>
        <end position="107"/>
    </location>
</feature>
<accession>A0A8X7U1I2</accession>
<organism evidence="2 3">
    <name type="scientific">Brassica carinata</name>
    <name type="common">Ethiopian mustard</name>
    <name type="synonym">Abyssinian cabbage</name>
    <dbReference type="NCBI Taxonomy" id="52824"/>
    <lineage>
        <taxon>Eukaryota</taxon>
        <taxon>Viridiplantae</taxon>
        <taxon>Streptophyta</taxon>
        <taxon>Embryophyta</taxon>
        <taxon>Tracheophyta</taxon>
        <taxon>Spermatophyta</taxon>
        <taxon>Magnoliopsida</taxon>
        <taxon>eudicotyledons</taxon>
        <taxon>Gunneridae</taxon>
        <taxon>Pentapetalae</taxon>
        <taxon>rosids</taxon>
        <taxon>malvids</taxon>
        <taxon>Brassicales</taxon>
        <taxon>Brassicaceae</taxon>
        <taxon>Brassiceae</taxon>
        <taxon>Brassica</taxon>
    </lineage>
</organism>
<evidence type="ECO:0000313" key="3">
    <source>
        <dbReference type="Proteomes" id="UP000886595"/>
    </source>
</evidence>
<reference evidence="2 3" key="1">
    <citation type="submission" date="2020-02" db="EMBL/GenBank/DDBJ databases">
        <authorList>
            <person name="Ma Q."/>
            <person name="Huang Y."/>
            <person name="Song X."/>
            <person name="Pei D."/>
        </authorList>
    </citation>
    <scope>NUCLEOTIDE SEQUENCE [LARGE SCALE GENOMIC DNA]</scope>
    <source>
        <strain evidence="2">Sxm20200214</strain>
        <tissue evidence="2">Leaf</tissue>
    </source>
</reference>
<dbReference type="EMBL" id="JAAMPC010000015">
    <property type="protein sequence ID" value="KAG2259701.1"/>
    <property type="molecule type" value="Genomic_DNA"/>
</dbReference>
<name>A0A8X7U1I2_BRACI</name>
<evidence type="ECO:0000313" key="2">
    <source>
        <dbReference type="EMBL" id="KAG2259701.1"/>
    </source>
</evidence>
<gene>
    <name evidence="2" type="ORF">Bca52824_078995</name>
</gene>
<sequence>MSHEPVILACPGTRLQNMTSPRSPATNREQRHQQELGARNRRQWGRTKVVKTDEPEPVEAPDTNHRKQPPLLLPPEVQRYQETPTTRKTLTGTTNTPTSIPQPLLFG</sequence>
<feature type="compositionally biased region" description="Polar residues" evidence="1">
    <location>
        <begin position="14"/>
        <end position="27"/>
    </location>
</feature>
<dbReference type="AlphaFoldDB" id="A0A8X7U1I2"/>
<feature type="compositionally biased region" description="Low complexity" evidence="1">
    <location>
        <begin position="83"/>
        <end position="101"/>
    </location>
</feature>
<dbReference type="OrthoDB" id="10604744at2759"/>
<protein>
    <submittedName>
        <fullName evidence="2">Uncharacterized protein</fullName>
    </submittedName>
</protein>